<name>A0A2I1CF18_ASPN1</name>
<evidence type="ECO:0000313" key="2">
    <source>
        <dbReference type="EMBL" id="PKX96188.1"/>
    </source>
</evidence>
<dbReference type="RefSeq" id="XP_024684783.1">
    <property type="nucleotide sequence ID" value="XM_024831159.1"/>
</dbReference>
<feature type="domain" description="Ecp2 effector protein-like" evidence="1">
    <location>
        <begin position="199"/>
        <end position="282"/>
    </location>
</feature>
<dbReference type="Pfam" id="PF14856">
    <property type="entry name" value="Hce2"/>
    <property type="match status" value="1"/>
</dbReference>
<accession>A0A2I1CF18</accession>
<dbReference type="STRING" id="1392255.A0A2I1CF18"/>
<comment type="caution">
    <text evidence="2">The sequence shown here is derived from an EMBL/GenBank/DDBJ whole genome shotgun (WGS) entry which is preliminary data.</text>
</comment>
<reference evidence="3" key="1">
    <citation type="journal article" date="2018" name="Proc. Natl. Acad. Sci. U.S.A.">
        <title>Linking secondary metabolites to gene clusters through genome sequencing of six diverse Aspergillus species.</title>
        <authorList>
            <person name="Kaerboelling I."/>
            <person name="Vesth T.C."/>
            <person name="Frisvad J.C."/>
            <person name="Nybo J.L."/>
            <person name="Theobald S."/>
            <person name="Kuo A."/>
            <person name="Bowyer P."/>
            <person name="Matsuda Y."/>
            <person name="Mondo S."/>
            <person name="Lyhne E.K."/>
            <person name="Kogle M.E."/>
            <person name="Clum A."/>
            <person name="Lipzen A."/>
            <person name="Salamov A."/>
            <person name="Ngan C.Y."/>
            <person name="Daum C."/>
            <person name="Chiniquy J."/>
            <person name="Barry K."/>
            <person name="LaButti K."/>
            <person name="Haridas S."/>
            <person name="Simmons B.A."/>
            <person name="Magnuson J.K."/>
            <person name="Mortensen U.H."/>
            <person name="Larsen T.O."/>
            <person name="Grigoriev I.V."/>
            <person name="Baker S.E."/>
            <person name="Andersen M.R."/>
        </authorList>
    </citation>
    <scope>NUCLEOTIDE SEQUENCE [LARGE SCALE GENOMIC DNA]</scope>
    <source>
        <strain evidence="3">IBT 16806</strain>
    </source>
</reference>
<gene>
    <name evidence="2" type="ORF">P174DRAFT_503368</name>
</gene>
<keyword evidence="3" id="KW-1185">Reference proteome</keyword>
<dbReference type="Proteomes" id="UP000234474">
    <property type="component" value="Unassembled WGS sequence"/>
</dbReference>
<dbReference type="VEuPathDB" id="FungiDB:P174DRAFT_503368"/>
<sequence length="330" mass="35221">MAPPGPDAPAESASALRASISKAFFGFAIPSIWAVSGTYAFIIDSGYDCGTIDPMGDYLDEDTMHATAGCYGGKLYYLASPKGDASTRTEGGCFDNKFSAPPGIDSLDGKDFGGITVGDLITGSVRTYQQNGNQNGGGAADPSNSGTLEDLYNQDITTPGFIRLPVCSADFAFKAWDQRGGPYINVANYPCIPHQAPNHCQDSTFVDQTSDASPSVSDCMQIVENIQNTDGDWEVENAIGIRVVRLWVQGQGKNGNVDFNIGAQDIVDIITGLVRQFGGLERLQYLSRGIMEDFSYSVGLPSLCEYLSSSPLLWCQTGSGGQPIITRYSN</sequence>
<evidence type="ECO:0000259" key="1">
    <source>
        <dbReference type="Pfam" id="PF14856"/>
    </source>
</evidence>
<protein>
    <recommendedName>
        <fullName evidence="1">Ecp2 effector protein-like domain-containing protein</fullName>
    </recommendedName>
</protein>
<dbReference type="InterPro" id="IPR029226">
    <property type="entry name" value="Ecp2-like"/>
</dbReference>
<dbReference type="AlphaFoldDB" id="A0A2I1CF18"/>
<dbReference type="GeneID" id="36538496"/>
<dbReference type="EMBL" id="MSZS01000003">
    <property type="protein sequence ID" value="PKX96188.1"/>
    <property type="molecule type" value="Genomic_DNA"/>
</dbReference>
<dbReference type="OMA" id="REIISAW"/>
<dbReference type="OrthoDB" id="73875at2759"/>
<proteinExistence type="predicted"/>
<organism evidence="2 3">
    <name type="scientific">Aspergillus novofumigatus (strain IBT 16806)</name>
    <dbReference type="NCBI Taxonomy" id="1392255"/>
    <lineage>
        <taxon>Eukaryota</taxon>
        <taxon>Fungi</taxon>
        <taxon>Dikarya</taxon>
        <taxon>Ascomycota</taxon>
        <taxon>Pezizomycotina</taxon>
        <taxon>Eurotiomycetes</taxon>
        <taxon>Eurotiomycetidae</taxon>
        <taxon>Eurotiales</taxon>
        <taxon>Aspergillaceae</taxon>
        <taxon>Aspergillus</taxon>
        <taxon>Aspergillus subgen. Fumigati</taxon>
    </lineage>
</organism>
<evidence type="ECO:0000313" key="3">
    <source>
        <dbReference type="Proteomes" id="UP000234474"/>
    </source>
</evidence>